<dbReference type="OrthoDB" id="10294768at2759"/>
<evidence type="ECO:0000313" key="2">
    <source>
        <dbReference type="EMBL" id="CDS25212.1"/>
    </source>
</evidence>
<protein>
    <submittedName>
        <fullName evidence="4">Secreted protein</fullName>
    </submittedName>
</protein>
<dbReference type="Proteomes" id="UP000492820">
    <property type="component" value="Unassembled WGS sequence"/>
</dbReference>
<reference evidence="2" key="2">
    <citation type="submission" date="2014-06" db="EMBL/GenBank/DDBJ databases">
        <authorList>
            <person name="Aslett M."/>
        </authorList>
    </citation>
    <scope>NUCLEOTIDE SEQUENCE</scope>
</reference>
<evidence type="ECO:0000256" key="1">
    <source>
        <dbReference type="SAM" id="SignalP"/>
    </source>
</evidence>
<organism evidence="2">
    <name type="scientific">Echinococcus granulosus</name>
    <name type="common">Hydatid tapeworm</name>
    <dbReference type="NCBI Taxonomy" id="6210"/>
    <lineage>
        <taxon>Eukaryota</taxon>
        <taxon>Metazoa</taxon>
        <taxon>Spiralia</taxon>
        <taxon>Lophotrochozoa</taxon>
        <taxon>Platyhelminthes</taxon>
        <taxon>Cestoda</taxon>
        <taxon>Eucestoda</taxon>
        <taxon>Cyclophyllidea</taxon>
        <taxon>Taeniidae</taxon>
        <taxon>Echinococcus</taxon>
        <taxon>Echinococcus granulosus group</taxon>
    </lineage>
</organism>
<keyword evidence="1" id="KW-0732">Signal</keyword>
<sequence length="194" mass="20872">MGHACEFGLLLASFRSLAALQSPQRANVRSHEKRSSRTVDSTQRILLHDSVVVHTPPTQTMSKVVPDRMYTLLSSSPEQEFEMTPFRTATTTSPFLPDNTVCCRAGMGIQAVATVRMSADKSGGGCVHTLMWIDDGSEDTAMVAANSLSTAGSCVTFRAVGGTTFRHIDNPPCDYSRQARLSAPNSCCVPMDPG</sequence>
<dbReference type="EMBL" id="LK028858">
    <property type="protein sequence ID" value="CDS25212.1"/>
    <property type="molecule type" value="Genomic_DNA"/>
</dbReference>
<reference evidence="2 3" key="1">
    <citation type="journal article" date="2013" name="Nature">
        <title>The genomes of four tapeworm species reveal adaptations to parasitism.</title>
        <authorList>
            <person name="Tsai I.J."/>
            <person name="Zarowiecki M."/>
            <person name="Holroyd N."/>
            <person name="Garciarrubio A."/>
            <person name="Sanchez-Flores A."/>
            <person name="Brooks K.L."/>
            <person name="Tracey A."/>
            <person name="Bobes R.J."/>
            <person name="Fragoso G."/>
            <person name="Sciutto E."/>
            <person name="Aslett M."/>
            <person name="Beasley H."/>
            <person name="Bennett H.M."/>
            <person name="Cai J."/>
            <person name="Camicia F."/>
            <person name="Clark R."/>
            <person name="Cucher M."/>
            <person name="De Silva N."/>
            <person name="Day T.A."/>
            <person name="Deplazes P."/>
            <person name="Estrada K."/>
            <person name="Fernandez C."/>
            <person name="Holland P.W."/>
            <person name="Hou J."/>
            <person name="Hu S."/>
            <person name="Huckvale T."/>
            <person name="Hung S.S."/>
            <person name="Kamenetzky L."/>
            <person name="Keane J.A."/>
            <person name="Kiss F."/>
            <person name="Koziol U."/>
            <person name="Lambert O."/>
            <person name="Liu K."/>
            <person name="Luo X."/>
            <person name="Luo Y."/>
            <person name="Macchiaroli N."/>
            <person name="Nichol S."/>
            <person name="Paps J."/>
            <person name="Parkinson J."/>
            <person name="Pouchkina-Stantcheva N."/>
            <person name="Riddiford N."/>
            <person name="Rosenzvit M."/>
            <person name="Salinas G."/>
            <person name="Wasmuth J.D."/>
            <person name="Zamanian M."/>
            <person name="Zheng Y."/>
            <person name="Cai X."/>
            <person name="Soberon X."/>
            <person name="Olson P.D."/>
            <person name="Laclette J.P."/>
            <person name="Brehm K."/>
            <person name="Berriman M."/>
            <person name="Garciarrubio A."/>
            <person name="Bobes R.J."/>
            <person name="Fragoso G."/>
            <person name="Sanchez-Flores A."/>
            <person name="Estrada K."/>
            <person name="Cevallos M.A."/>
            <person name="Morett E."/>
            <person name="Gonzalez V."/>
            <person name="Portillo T."/>
            <person name="Ochoa-Leyva A."/>
            <person name="Jose M.V."/>
            <person name="Sciutto E."/>
            <person name="Landa A."/>
            <person name="Jimenez L."/>
            <person name="Valdes V."/>
            <person name="Carrero J.C."/>
            <person name="Larralde C."/>
            <person name="Morales-Montor J."/>
            <person name="Limon-Lason J."/>
            <person name="Soberon X."/>
            <person name="Laclette J.P."/>
        </authorList>
    </citation>
    <scope>NUCLEOTIDE SEQUENCE [LARGE SCALE GENOMIC DNA]</scope>
</reference>
<evidence type="ECO:0000313" key="4">
    <source>
        <dbReference type="WBParaSite" id="EgrG_002067100"/>
    </source>
</evidence>
<name>A0A068X5J0_ECHGR</name>
<reference evidence="4" key="3">
    <citation type="submission" date="2020-10" db="UniProtKB">
        <authorList>
            <consortium name="WormBaseParasite"/>
        </authorList>
    </citation>
    <scope>IDENTIFICATION</scope>
</reference>
<dbReference type="AlphaFoldDB" id="A0A068X5J0"/>
<accession>A0A068X5J0</accession>
<feature type="chain" id="PRO_5041036097" evidence="1">
    <location>
        <begin position="20"/>
        <end position="194"/>
    </location>
</feature>
<feature type="signal peptide" evidence="1">
    <location>
        <begin position="1"/>
        <end position="19"/>
    </location>
</feature>
<evidence type="ECO:0000313" key="3">
    <source>
        <dbReference type="Proteomes" id="UP000492820"/>
    </source>
</evidence>
<dbReference type="WBParaSite" id="EgrG_002067100">
    <property type="protein sequence ID" value="EgrG_002067100"/>
    <property type="gene ID" value="EgrG_002067100"/>
</dbReference>
<gene>
    <name evidence="2" type="ORF">EgrG_002067100</name>
</gene>
<proteinExistence type="predicted"/>